<feature type="compositionally biased region" description="Gly residues" evidence="1">
    <location>
        <begin position="66"/>
        <end position="76"/>
    </location>
</feature>
<accession>A0A0D3K676</accession>
<dbReference type="KEGG" id="ehx:EMIHUDRAFT_232216"/>
<reference evidence="3" key="1">
    <citation type="journal article" date="2013" name="Nature">
        <title>Pan genome of the phytoplankton Emiliania underpins its global distribution.</title>
        <authorList>
            <person name="Read B.A."/>
            <person name="Kegel J."/>
            <person name="Klute M.J."/>
            <person name="Kuo A."/>
            <person name="Lefebvre S.C."/>
            <person name="Maumus F."/>
            <person name="Mayer C."/>
            <person name="Miller J."/>
            <person name="Monier A."/>
            <person name="Salamov A."/>
            <person name="Young J."/>
            <person name="Aguilar M."/>
            <person name="Claverie J.M."/>
            <person name="Frickenhaus S."/>
            <person name="Gonzalez K."/>
            <person name="Herman E.K."/>
            <person name="Lin Y.C."/>
            <person name="Napier J."/>
            <person name="Ogata H."/>
            <person name="Sarno A.F."/>
            <person name="Shmutz J."/>
            <person name="Schroeder D."/>
            <person name="de Vargas C."/>
            <person name="Verret F."/>
            <person name="von Dassow P."/>
            <person name="Valentin K."/>
            <person name="Van de Peer Y."/>
            <person name="Wheeler G."/>
            <person name="Dacks J.B."/>
            <person name="Delwiche C.F."/>
            <person name="Dyhrman S.T."/>
            <person name="Glockner G."/>
            <person name="John U."/>
            <person name="Richards T."/>
            <person name="Worden A.Z."/>
            <person name="Zhang X."/>
            <person name="Grigoriev I.V."/>
            <person name="Allen A.E."/>
            <person name="Bidle K."/>
            <person name="Borodovsky M."/>
            <person name="Bowler C."/>
            <person name="Brownlee C."/>
            <person name="Cock J.M."/>
            <person name="Elias M."/>
            <person name="Gladyshev V.N."/>
            <person name="Groth M."/>
            <person name="Guda C."/>
            <person name="Hadaegh A."/>
            <person name="Iglesias-Rodriguez M.D."/>
            <person name="Jenkins J."/>
            <person name="Jones B.M."/>
            <person name="Lawson T."/>
            <person name="Leese F."/>
            <person name="Lindquist E."/>
            <person name="Lobanov A."/>
            <person name="Lomsadze A."/>
            <person name="Malik S.B."/>
            <person name="Marsh M.E."/>
            <person name="Mackinder L."/>
            <person name="Mock T."/>
            <person name="Mueller-Roeber B."/>
            <person name="Pagarete A."/>
            <person name="Parker M."/>
            <person name="Probert I."/>
            <person name="Quesneville H."/>
            <person name="Raines C."/>
            <person name="Rensing S.A."/>
            <person name="Riano-Pachon D.M."/>
            <person name="Richier S."/>
            <person name="Rokitta S."/>
            <person name="Shiraiwa Y."/>
            <person name="Soanes D.M."/>
            <person name="van der Giezen M."/>
            <person name="Wahlund T.M."/>
            <person name="Williams B."/>
            <person name="Wilson W."/>
            <person name="Wolfe G."/>
            <person name="Wurch L.L."/>
        </authorList>
    </citation>
    <scope>NUCLEOTIDE SEQUENCE</scope>
</reference>
<evidence type="ECO:0000313" key="2">
    <source>
        <dbReference type="EnsemblProtists" id="EOD31261"/>
    </source>
</evidence>
<dbReference type="RefSeq" id="XP_005783690.1">
    <property type="nucleotide sequence ID" value="XM_005783633.1"/>
</dbReference>
<feature type="region of interest" description="Disordered" evidence="1">
    <location>
        <begin position="36"/>
        <end position="111"/>
    </location>
</feature>
<dbReference type="EnsemblProtists" id="EOD31261">
    <property type="protein sequence ID" value="EOD31261"/>
    <property type="gene ID" value="EMIHUDRAFT_232216"/>
</dbReference>
<keyword evidence="3" id="KW-1185">Reference proteome</keyword>
<evidence type="ECO:0000256" key="1">
    <source>
        <dbReference type="SAM" id="MobiDB-lite"/>
    </source>
</evidence>
<sequence>MAELPASANVLELTAHLTWGKSSRGTADAETFAADGRVANVAPDGADAPHWSAGTSNTRSPEAGGSVRGGAGGPLGGHSLRRPAGDERPPPSAPPSPPEPAAPARTTVEAARAEERAAYQDLCAARENWRAKVATVRRTQAALDVARQTWEDACDASNQLKLIWERVLFTSAGDAIGYYALHRKQSEAAFHRSLEVNRLGNRCEQCVQSLSYACAYVRHAAQRHAEALDALGGLEAGGSAGEMAWEEPPGARLRGEARARAAWLEVRRTEEGGAADEMFANTCTTSMTKPAFQQRALRFVLRRFGLLLPGRGFFGSVAGLLAAEQTIPRARLLPRAIMAVLALLLPRRAYAST</sequence>
<organism evidence="2 3">
    <name type="scientific">Emiliania huxleyi (strain CCMP1516)</name>
    <dbReference type="NCBI Taxonomy" id="280463"/>
    <lineage>
        <taxon>Eukaryota</taxon>
        <taxon>Haptista</taxon>
        <taxon>Haptophyta</taxon>
        <taxon>Prymnesiophyceae</taxon>
        <taxon>Isochrysidales</taxon>
        <taxon>Noelaerhabdaceae</taxon>
        <taxon>Emiliania</taxon>
    </lineage>
</organism>
<feature type="compositionally biased region" description="Pro residues" evidence="1">
    <location>
        <begin position="90"/>
        <end position="101"/>
    </location>
</feature>
<reference evidence="2" key="2">
    <citation type="submission" date="2024-10" db="UniProtKB">
        <authorList>
            <consortium name="EnsemblProtists"/>
        </authorList>
    </citation>
    <scope>IDENTIFICATION</scope>
</reference>
<evidence type="ECO:0008006" key="4">
    <source>
        <dbReference type="Google" id="ProtNLM"/>
    </source>
</evidence>
<dbReference type="HOGENOM" id="CLU_786278_0_0_1"/>
<name>A0A0D3K676_EMIH1</name>
<dbReference type="Proteomes" id="UP000013827">
    <property type="component" value="Unassembled WGS sequence"/>
</dbReference>
<dbReference type="GeneID" id="17276546"/>
<dbReference type="AlphaFoldDB" id="A0A0D3K676"/>
<proteinExistence type="predicted"/>
<protein>
    <recommendedName>
        <fullName evidence="4">C2H2-type domain-containing protein</fullName>
    </recommendedName>
</protein>
<evidence type="ECO:0000313" key="3">
    <source>
        <dbReference type="Proteomes" id="UP000013827"/>
    </source>
</evidence>
<dbReference type="PaxDb" id="2903-EOD31261"/>